<reference evidence="4" key="1">
    <citation type="submission" date="2023-07" db="EMBL/GenBank/DDBJ databases">
        <title>30 novel species of actinomycetes from the DSMZ collection.</title>
        <authorList>
            <person name="Nouioui I."/>
        </authorList>
    </citation>
    <scope>NUCLEOTIDE SEQUENCE [LARGE SCALE GENOMIC DNA]</scope>
    <source>
        <strain evidence="4">DSM 41981</strain>
    </source>
</reference>
<evidence type="ECO:0000259" key="2">
    <source>
        <dbReference type="PROSITE" id="PS51194"/>
    </source>
</evidence>
<keyword evidence="3" id="KW-0378">Hydrolase</keyword>
<keyword evidence="3" id="KW-0347">Helicase</keyword>
<dbReference type="Gene3D" id="3.40.50.300">
    <property type="entry name" value="P-loop containing nucleotide triphosphate hydrolases"/>
    <property type="match status" value="2"/>
</dbReference>
<keyword evidence="3" id="KW-0547">Nucleotide-binding</keyword>
<dbReference type="CDD" id="cd18785">
    <property type="entry name" value="SF2_C"/>
    <property type="match status" value="1"/>
</dbReference>
<dbReference type="SMART" id="SM00490">
    <property type="entry name" value="HELICc"/>
    <property type="match status" value="1"/>
</dbReference>
<name>A0ABD5ENC3_9ACTN</name>
<feature type="region of interest" description="Disordered" evidence="1">
    <location>
        <begin position="63"/>
        <end position="107"/>
    </location>
</feature>
<evidence type="ECO:0000313" key="3">
    <source>
        <dbReference type="EMBL" id="MDT0435874.1"/>
    </source>
</evidence>
<dbReference type="Pfam" id="PF00271">
    <property type="entry name" value="Helicase_C"/>
    <property type="match status" value="1"/>
</dbReference>
<dbReference type="PROSITE" id="PS51194">
    <property type="entry name" value="HELICASE_CTER"/>
    <property type="match status" value="1"/>
</dbReference>
<keyword evidence="3" id="KW-0067">ATP-binding</keyword>
<dbReference type="AlphaFoldDB" id="A0ABD5ENC3"/>
<protein>
    <submittedName>
        <fullName evidence="3">Helicase-related protein</fullName>
    </submittedName>
</protein>
<organism evidence="3 4">
    <name type="scientific">Streptomyces doudnae</name>
    <dbReference type="NCBI Taxonomy" id="3075536"/>
    <lineage>
        <taxon>Bacteria</taxon>
        <taxon>Bacillati</taxon>
        <taxon>Actinomycetota</taxon>
        <taxon>Actinomycetes</taxon>
        <taxon>Kitasatosporales</taxon>
        <taxon>Streptomycetaceae</taxon>
        <taxon>Streptomyces</taxon>
    </lineage>
</organism>
<proteinExistence type="predicted"/>
<dbReference type="Proteomes" id="UP001183535">
    <property type="component" value="Unassembled WGS sequence"/>
</dbReference>
<feature type="domain" description="Helicase C-terminal" evidence="2">
    <location>
        <begin position="783"/>
        <end position="950"/>
    </location>
</feature>
<keyword evidence="4" id="KW-1185">Reference proteome</keyword>
<evidence type="ECO:0000313" key="4">
    <source>
        <dbReference type="Proteomes" id="UP001183535"/>
    </source>
</evidence>
<dbReference type="InterPro" id="IPR027417">
    <property type="entry name" value="P-loop_NTPase"/>
</dbReference>
<dbReference type="GO" id="GO:0004386">
    <property type="term" value="F:helicase activity"/>
    <property type="evidence" value="ECO:0007669"/>
    <property type="project" value="UniProtKB-KW"/>
</dbReference>
<dbReference type="RefSeq" id="WP_093826929.1">
    <property type="nucleotide sequence ID" value="NZ_JAVRES010000005.1"/>
</dbReference>
<comment type="caution">
    <text evidence="3">The sequence shown here is derived from an EMBL/GenBank/DDBJ whole genome shotgun (WGS) entry which is preliminary data.</text>
</comment>
<accession>A0ABD5ENC3</accession>
<dbReference type="InterPro" id="IPR001650">
    <property type="entry name" value="Helicase_C-like"/>
</dbReference>
<gene>
    <name evidence="3" type="ORF">RM877_14400</name>
</gene>
<dbReference type="EMBL" id="JAVRES010000005">
    <property type="protein sequence ID" value="MDT0435874.1"/>
    <property type="molecule type" value="Genomic_DNA"/>
</dbReference>
<sequence>MTNTASRHSEHYRVRDEELLAGLRRELLGPAEDAGPDDRHEVLTQDAPLDRYLTGVLYPHVSKERRAEESAEQDGLDIAPVGSGGVEEEQDPAPESNTAGDRRPSSMGLTFAVDPRVSPSVIVSTRAAVYVPTDAGGNPLRALRVEARTTADQREQWRREELALRDVQIDVTTPARDLREILDDRALLRVNVRRPDRHGRVAITVTLVNRKKVGEGTLQDECSLFQCGLTVRASNGSTAFVERSAPATAHDPEIATGRLLHRHVPTFAVGHGCSAEWDWQAPPIGMTDSVEAAVPEVRSTFVPSVEVLLTDSNPEIDDSALSMLGLAQSSDSEVWAALEDLATGYGHWIERKATEAAALTDGNHGEAAQEQVRACAEALDRIREGIALLRTEPDLMRAFRLANRAMADQRARSAWIKGGRVGGPDAAEGRWRPFQIAFVLLCLAGLHDPEHRDRGVVDLLWFPTGGGKTEAYLGLIALASFLRRIRKGAEGGGVTVLMRYTLRLLTLQQFERAAILLCAMEMMRRGTPELGQEEFSVGMWVGRSATPNRLSVAAERLGELRRSLDKRLARENPVQLHACPWCGTRLDARAYEVDEDAKRMRVRCPGTGCDFADGLPVHLIDEAVYDARPTLVVATVDKFASMPWRPATAALFNRDRENDATPPPELIVQDELHLISGPLGTLTGLYETAVDALADRPKVIASTATIRRAAAQGKHLFARGVRQFPPAGLDARDSWFAVETPREEKASRRYVGLLAPGTSQSTLLIRTYATLLHRAAQADTEVEVRDAYWSLVGYFNSLRLLSAAELQVHDDVMAYLELLAAREGVEVRPVANHSELTSRIDASEIPARLKGIERRLPDEAVVDVLLATNMIAVGVDVDRLGLMAVMGQPQTTAEYIQATSRVGRAHPGLVAVMLNSARSRDRSHYESFQHYHSALYREVESTSVTPFSARARERGLHAVIVALARLLIPAARPDDGAAEIASYESTLRDEIKPMLLDRVRAVMPEEADAVSRGFDEFVDWWYGEAEHDSGLRYEPRRGTRAPSLLKAYDDEFEHAEAWPTLWSLRDVDAESALFMEGTR</sequence>
<dbReference type="SUPFAM" id="SSF52540">
    <property type="entry name" value="P-loop containing nucleoside triphosphate hydrolases"/>
    <property type="match status" value="1"/>
</dbReference>
<evidence type="ECO:0000256" key="1">
    <source>
        <dbReference type="SAM" id="MobiDB-lite"/>
    </source>
</evidence>